<protein>
    <submittedName>
        <fullName evidence="2">Uncharacterized protein</fullName>
    </submittedName>
</protein>
<name>A0AAD1S7B3_PELCU</name>
<organism evidence="2 3">
    <name type="scientific">Pelobates cultripes</name>
    <name type="common">Western spadefoot toad</name>
    <dbReference type="NCBI Taxonomy" id="61616"/>
    <lineage>
        <taxon>Eukaryota</taxon>
        <taxon>Metazoa</taxon>
        <taxon>Chordata</taxon>
        <taxon>Craniata</taxon>
        <taxon>Vertebrata</taxon>
        <taxon>Euteleostomi</taxon>
        <taxon>Amphibia</taxon>
        <taxon>Batrachia</taxon>
        <taxon>Anura</taxon>
        <taxon>Pelobatoidea</taxon>
        <taxon>Pelobatidae</taxon>
        <taxon>Pelobates</taxon>
    </lineage>
</organism>
<reference evidence="2" key="1">
    <citation type="submission" date="2022-03" db="EMBL/GenBank/DDBJ databases">
        <authorList>
            <person name="Alioto T."/>
            <person name="Alioto T."/>
            <person name="Gomez Garrido J."/>
        </authorList>
    </citation>
    <scope>NUCLEOTIDE SEQUENCE</scope>
</reference>
<dbReference type="EMBL" id="OW240916">
    <property type="protein sequence ID" value="CAH2294143.1"/>
    <property type="molecule type" value="Genomic_DNA"/>
</dbReference>
<sequence length="112" mass="12411">MADSTAALTEQQNVSDWAAAFQSKFNAVCRRPSHTQLDYPDAPSPTRKWGKPEIVNLQRPDSPSGPPQAFPIRDATSKQSRGEPRAARQRSSPQPIRRATVAVLRVRLSLPH</sequence>
<evidence type="ECO:0000256" key="1">
    <source>
        <dbReference type="SAM" id="MobiDB-lite"/>
    </source>
</evidence>
<proteinExistence type="predicted"/>
<feature type="region of interest" description="Disordered" evidence="1">
    <location>
        <begin position="34"/>
        <end position="98"/>
    </location>
</feature>
<keyword evidence="3" id="KW-1185">Reference proteome</keyword>
<evidence type="ECO:0000313" key="3">
    <source>
        <dbReference type="Proteomes" id="UP001295444"/>
    </source>
</evidence>
<dbReference type="Proteomes" id="UP001295444">
    <property type="component" value="Chromosome 05"/>
</dbReference>
<gene>
    <name evidence="2" type="ORF">PECUL_23A033603</name>
</gene>
<evidence type="ECO:0000313" key="2">
    <source>
        <dbReference type="EMBL" id="CAH2294143.1"/>
    </source>
</evidence>
<accession>A0AAD1S7B3</accession>
<dbReference type="AlphaFoldDB" id="A0AAD1S7B3"/>